<accession>A0A0H3DGN6</accession>
<dbReference type="Pfam" id="PF12697">
    <property type="entry name" value="Abhydrolase_6"/>
    <property type="match status" value="1"/>
</dbReference>
<keyword evidence="2" id="KW-0472">Membrane</keyword>
<evidence type="ECO:0000259" key="3">
    <source>
        <dbReference type="Pfam" id="PF12697"/>
    </source>
</evidence>
<evidence type="ECO:0000313" key="5">
    <source>
        <dbReference type="Proteomes" id="UP000000328"/>
    </source>
</evidence>
<dbReference type="InterPro" id="IPR010645">
    <property type="entry name" value="MFS_4"/>
</dbReference>
<feature type="transmembrane region" description="Helical" evidence="2">
    <location>
        <begin position="89"/>
        <end position="113"/>
    </location>
</feature>
<dbReference type="InterPro" id="IPR036259">
    <property type="entry name" value="MFS_trans_sf"/>
</dbReference>
<reference evidence="4 5" key="1">
    <citation type="journal article" date="2010" name="Cell Res.">
        <title>Complete genome sequence of the rifamycin SV-producing Amycolatopsis mediterranei U32 revealed its genetic characteristics in phylogeny and metabolism.</title>
        <authorList>
            <person name="Zhao W."/>
            <person name="Zhong Y."/>
            <person name="Yuan H."/>
            <person name="Wang J."/>
            <person name="Zheng H."/>
            <person name="Wang Y."/>
            <person name="Cen X."/>
            <person name="Xu F."/>
            <person name="Bai J."/>
            <person name="Han X."/>
            <person name="Lu G."/>
            <person name="Zhu Y."/>
            <person name="Shao Z."/>
            <person name="Yan H."/>
            <person name="Li C."/>
            <person name="Peng N."/>
            <person name="Zhang Z."/>
            <person name="Zhang Y."/>
            <person name="Lin W."/>
            <person name="Fan Y."/>
            <person name="Qin Z."/>
            <person name="Hu Y."/>
            <person name="Zhu B."/>
            <person name="Wang S."/>
            <person name="Ding X."/>
            <person name="Zhao G.P."/>
        </authorList>
    </citation>
    <scope>NUCLEOTIDE SEQUENCE [LARGE SCALE GENOMIC DNA]</scope>
    <source>
        <strain evidence="5">U-32</strain>
    </source>
</reference>
<feature type="transmembrane region" description="Helical" evidence="2">
    <location>
        <begin position="195"/>
        <end position="217"/>
    </location>
</feature>
<feature type="transmembrane region" description="Helical" evidence="2">
    <location>
        <begin position="38"/>
        <end position="58"/>
    </location>
</feature>
<dbReference type="CDD" id="cd06180">
    <property type="entry name" value="MFS_YjiJ"/>
    <property type="match status" value="1"/>
</dbReference>
<dbReference type="SUPFAM" id="SSF103473">
    <property type="entry name" value="MFS general substrate transporter"/>
    <property type="match status" value="1"/>
</dbReference>
<evidence type="ECO:0000256" key="1">
    <source>
        <dbReference type="SAM" id="MobiDB-lite"/>
    </source>
</evidence>
<feature type="transmembrane region" description="Helical" evidence="2">
    <location>
        <begin position="279"/>
        <end position="302"/>
    </location>
</feature>
<dbReference type="Proteomes" id="UP000000328">
    <property type="component" value="Chromosome"/>
</dbReference>
<feature type="transmembrane region" description="Helical" evidence="2">
    <location>
        <begin position="153"/>
        <end position="174"/>
    </location>
</feature>
<protein>
    <submittedName>
        <fullName evidence="4">Major facilitator transporter</fullName>
    </submittedName>
</protein>
<feature type="domain" description="AB hydrolase-1" evidence="3">
    <location>
        <begin position="391"/>
        <end position="596"/>
    </location>
</feature>
<dbReference type="Gene3D" id="1.20.1250.20">
    <property type="entry name" value="MFS general substrate transporter like domains"/>
    <property type="match status" value="2"/>
</dbReference>
<dbReference type="SUPFAM" id="SSF53474">
    <property type="entry name" value="alpha/beta-Hydrolases"/>
    <property type="match status" value="1"/>
</dbReference>
<dbReference type="KEGG" id="amd:AMED_8171"/>
<sequence length="615" mass="64299">MRLALGTASALGLARFAYGLLVPAMRDDLRWTLADAGVISAANGLGYLVGAAVAVVLVRCWGTAAVFRWGMVVTALALVSTAAGDDFVVLLAVRTVAGASGAVVFVAGGVIAARIAARAGSSAPITVYFAGTGLGIILSGATIPGLGDHWQPAWAALGAAAVLATLISWTAAGTGEELPAGEAGRARVRPLWRVAVAYFLFAAGYITYITFLSVYLAERHAPVMQVVLTWTALGAAVVVAPVLWSRPITRWPGTRALAVVLGVLAGGAALALLSPAPAVVIASAVAYGVTFMAVPAAVTAHIRTAVPPADWTATLAAFTTLFAAGQTVGPWLAGILADHTSTAAPLAWTAVLCAAAAALAAARPATRRETRRRNPLNPPPTTTRSTIMATFVLVPGMCHGGWSFAELTEQLRGHGHRVHPLTLTGLSERSHLLHGGVNLDTHIEDVTALLVAENIHDAVLVGHSYGGMVITGAADRTPERVDGLVYLDAVVPAHGDSCWTLVSDEERRWYLDVADNGYATRPLPFFDPRATPHPLASLLQPLRLSGDGTGFRRDYVYAAGWDGQSPFTPVYQRLRTDPAWTTHALDSGHNLMRDAPGDLLKILLDAAQPSTVDRK</sequence>
<dbReference type="PANTHER" id="PTHR23537">
    <property type="match status" value="1"/>
</dbReference>
<dbReference type="GO" id="GO:0003824">
    <property type="term" value="F:catalytic activity"/>
    <property type="evidence" value="ECO:0007669"/>
    <property type="project" value="UniProtKB-ARBA"/>
</dbReference>
<dbReference type="AlphaFoldDB" id="A0A0H3DGN6"/>
<keyword evidence="2" id="KW-0812">Transmembrane</keyword>
<keyword evidence="2" id="KW-1133">Transmembrane helix</keyword>
<dbReference type="PATRIC" id="fig|749927.5.peg.8492"/>
<dbReference type="GO" id="GO:0005886">
    <property type="term" value="C:plasma membrane"/>
    <property type="evidence" value="ECO:0007669"/>
    <property type="project" value="TreeGrafter"/>
</dbReference>
<feature type="transmembrane region" description="Helical" evidence="2">
    <location>
        <begin position="343"/>
        <end position="362"/>
    </location>
</feature>
<dbReference type="eggNOG" id="COG0596">
    <property type="taxonomic scope" value="Bacteria"/>
</dbReference>
<feature type="transmembrane region" description="Helical" evidence="2">
    <location>
        <begin position="223"/>
        <end position="244"/>
    </location>
</feature>
<evidence type="ECO:0000313" key="4">
    <source>
        <dbReference type="EMBL" id="ADJ49871.1"/>
    </source>
</evidence>
<gene>
    <name evidence="4" type="ordered locus">AMED_8171</name>
</gene>
<dbReference type="OrthoDB" id="9773549at2"/>
<feature type="transmembrane region" description="Helical" evidence="2">
    <location>
        <begin position="314"/>
        <end position="337"/>
    </location>
</feature>
<dbReference type="InterPro" id="IPR029058">
    <property type="entry name" value="AB_hydrolase_fold"/>
</dbReference>
<proteinExistence type="predicted"/>
<dbReference type="PANTHER" id="PTHR23537:SF1">
    <property type="entry name" value="SUGAR TRANSPORTER"/>
    <property type="match status" value="1"/>
</dbReference>
<feature type="transmembrane region" description="Helical" evidence="2">
    <location>
        <begin position="65"/>
        <end position="83"/>
    </location>
</feature>
<organism evidence="4 5">
    <name type="scientific">Amycolatopsis mediterranei (strain U-32)</name>
    <dbReference type="NCBI Taxonomy" id="749927"/>
    <lineage>
        <taxon>Bacteria</taxon>
        <taxon>Bacillati</taxon>
        <taxon>Actinomycetota</taxon>
        <taxon>Actinomycetes</taxon>
        <taxon>Pseudonocardiales</taxon>
        <taxon>Pseudonocardiaceae</taxon>
        <taxon>Amycolatopsis</taxon>
    </lineage>
</organism>
<dbReference type="Pfam" id="PF06779">
    <property type="entry name" value="MFS_4"/>
    <property type="match status" value="1"/>
</dbReference>
<dbReference type="Gene3D" id="3.40.50.1820">
    <property type="entry name" value="alpha/beta hydrolase"/>
    <property type="match status" value="1"/>
</dbReference>
<feature type="transmembrane region" description="Helical" evidence="2">
    <location>
        <begin position="125"/>
        <end position="147"/>
    </location>
</feature>
<dbReference type="EMBL" id="CP002000">
    <property type="protein sequence ID" value="ADJ49871.1"/>
    <property type="molecule type" value="Genomic_DNA"/>
</dbReference>
<dbReference type="HOGENOM" id="CLU_443890_0_0_11"/>
<dbReference type="InterPro" id="IPR000073">
    <property type="entry name" value="AB_hydrolase_1"/>
</dbReference>
<name>A0A0H3DGN6_AMYMU</name>
<feature type="region of interest" description="Disordered" evidence="1">
    <location>
        <begin position="364"/>
        <end position="383"/>
    </location>
</feature>
<feature type="transmembrane region" description="Helical" evidence="2">
    <location>
        <begin position="256"/>
        <end position="273"/>
    </location>
</feature>
<dbReference type="eggNOG" id="COG2814">
    <property type="taxonomic scope" value="Bacteria"/>
</dbReference>
<evidence type="ECO:0000256" key="2">
    <source>
        <dbReference type="SAM" id="Phobius"/>
    </source>
</evidence>